<dbReference type="OMA" id="IEWSEIC"/>
<evidence type="ECO:0000313" key="8">
    <source>
        <dbReference type="WormBase" id="Bm13251"/>
    </source>
</evidence>
<dbReference type="WormBase" id="Bm13251">
    <property type="protein sequence ID" value="BM44620"/>
    <property type="gene ID" value="WBGene00233512"/>
</dbReference>
<evidence type="ECO:0000259" key="6">
    <source>
        <dbReference type="Pfam" id="PF07156"/>
    </source>
</evidence>
<keyword evidence="5" id="KW-0325">Glycoprotein</keyword>
<dbReference type="AlphaFoldDB" id="A0A0H5SHY1"/>
<accession>A0A0H5SHY1</accession>
<sequence>MRLLVEYCGASSAYFLRTLAPLDINIEIHLFNQGTIGGRLTTIQMPYSDQKRIFEAGGSVLHPANLYFKNWMENFGKATKQYTVDAIVMALSSHLAKLIRQWRSILLRMDVMIHLFWNSPTQHLTKIRVFVGFVGLTGSVSGLYSVNGSNKLIVEKLMDFSKVKLIRRLYVQNTGYCLRMNDMLTAVIVCSNRQIPPVDDYEGNESSPKTGSNKIWKLFSSFISGLSRMQEIFRIAKNICFVNAVEWLASTVGMSAIGNHNCVDMLLRDFGLVDVNKTTKMEL</sequence>
<dbReference type="GO" id="GO:0030327">
    <property type="term" value="P:prenylated protein catabolic process"/>
    <property type="evidence" value="ECO:0007669"/>
    <property type="project" value="TreeGrafter"/>
</dbReference>
<dbReference type="Pfam" id="PF07156">
    <property type="entry name" value="Prenylcys_lyase"/>
    <property type="match status" value="1"/>
</dbReference>
<dbReference type="InterPro" id="IPR017046">
    <property type="entry name" value="Prenylcysteine_Oxase1"/>
</dbReference>
<reference evidence="7" key="1">
    <citation type="journal article" date="2007" name="Science">
        <title>Draft genome of the filarial nematode parasite Brugia malayi.</title>
        <authorList>
            <person name="Ghedin E."/>
            <person name="Wang S."/>
            <person name="Spiro D."/>
            <person name="Caler E."/>
            <person name="Zhao Q."/>
            <person name="Crabtree J."/>
            <person name="Allen J.E."/>
            <person name="Delcher A.L."/>
            <person name="Guiliano D.B."/>
            <person name="Miranda-Saavedra D."/>
            <person name="Angiuoli S.V."/>
            <person name="Creasy T."/>
            <person name="Amedeo P."/>
            <person name="Haas B."/>
            <person name="El-Sayed N.M."/>
            <person name="Wortman J.R."/>
            <person name="Feldblyum T."/>
            <person name="Tallon L."/>
            <person name="Schatz M."/>
            <person name="Shumway M."/>
            <person name="Koo H."/>
            <person name="Salzberg S.L."/>
            <person name="Schobel S."/>
            <person name="Pertea M."/>
            <person name="Pop M."/>
            <person name="White O."/>
            <person name="Barton G.J."/>
            <person name="Carlow C.K."/>
            <person name="Crawford M.J."/>
            <person name="Daub J."/>
            <person name="Dimmic M.W."/>
            <person name="Estes C.F."/>
            <person name="Foster J.M."/>
            <person name="Ganatra M."/>
            <person name="Gregory W.F."/>
            <person name="Johnson N.M."/>
            <person name="Jin J."/>
            <person name="Komuniecki R."/>
            <person name="Korf I."/>
            <person name="Kumar S."/>
            <person name="Laney S."/>
            <person name="Li B.W."/>
            <person name="Li W."/>
            <person name="Lindblom T.H."/>
            <person name="Lustigman S."/>
            <person name="Ma D."/>
            <person name="Maina C.V."/>
            <person name="Martin D.M."/>
            <person name="McCarter J.P."/>
            <person name="McReynolds L."/>
            <person name="Mitreva M."/>
            <person name="Nutman T.B."/>
            <person name="Parkinson J."/>
            <person name="Peregrin-Alvarez J.M."/>
            <person name="Poole C."/>
            <person name="Ren Q."/>
            <person name="Saunders L."/>
            <person name="Sluder A.E."/>
            <person name="Smith K."/>
            <person name="Stanke M."/>
            <person name="Unnasch T.R."/>
            <person name="Ware J."/>
            <person name="Wei A.D."/>
            <person name="Weil G."/>
            <person name="Williams D.J."/>
            <person name="Zhang Y."/>
            <person name="Williams S.A."/>
            <person name="Fraser-Liggett C."/>
            <person name="Slatko B."/>
            <person name="Blaxter M.L."/>
            <person name="Scott A.L."/>
        </authorList>
    </citation>
    <scope>NUCLEOTIDE SEQUENCE</scope>
    <source>
        <strain evidence="7">FR3</strain>
    </source>
</reference>
<dbReference type="GO" id="GO:0001735">
    <property type="term" value="F:prenylcysteine oxidase activity"/>
    <property type="evidence" value="ECO:0007669"/>
    <property type="project" value="InterPro"/>
</dbReference>
<evidence type="ECO:0000256" key="2">
    <source>
        <dbReference type="ARBA" id="ARBA00022630"/>
    </source>
</evidence>
<dbReference type="GO" id="GO:0030328">
    <property type="term" value="P:prenylcysteine catabolic process"/>
    <property type="evidence" value="ECO:0007669"/>
    <property type="project" value="InterPro"/>
</dbReference>
<organism evidence="7">
    <name type="scientific">Brugia malayi</name>
    <name type="common">Filarial nematode worm</name>
    <dbReference type="NCBI Taxonomy" id="6279"/>
    <lineage>
        <taxon>Eukaryota</taxon>
        <taxon>Metazoa</taxon>
        <taxon>Ecdysozoa</taxon>
        <taxon>Nematoda</taxon>
        <taxon>Chromadorea</taxon>
        <taxon>Rhabditida</taxon>
        <taxon>Spirurina</taxon>
        <taxon>Spiruromorpha</taxon>
        <taxon>Filarioidea</taxon>
        <taxon>Onchocercidae</taxon>
        <taxon>Brugia</taxon>
    </lineage>
</organism>
<evidence type="ECO:0000256" key="1">
    <source>
        <dbReference type="ARBA" id="ARBA00001974"/>
    </source>
</evidence>
<feature type="domain" description="Prenylcysteine lyase" evidence="6">
    <location>
        <begin position="124"/>
        <end position="167"/>
    </location>
</feature>
<evidence type="ECO:0000256" key="5">
    <source>
        <dbReference type="ARBA" id="ARBA00023180"/>
    </source>
</evidence>
<keyword evidence="2" id="KW-0285">Flavoprotein</keyword>
<gene>
    <name evidence="7 8" type="ORF">Bm13251</name>
    <name evidence="7" type="ORF">BM_Bm13251</name>
</gene>
<dbReference type="PANTHER" id="PTHR15944">
    <property type="entry name" value="FARNESYLCYSTEINE LYASE"/>
    <property type="match status" value="1"/>
</dbReference>
<dbReference type="EMBL" id="LN856865">
    <property type="protein sequence ID" value="CRZ23454.1"/>
    <property type="molecule type" value="Genomic_DNA"/>
</dbReference>
<proteinExistence type="predicted"/>
<name>A0A0H5SHY1_BRUMA</name>
<reference evidence="7" key="2">
    <citation type="submission" date="2012-12" db="EMBL/GenBank/DDBJ databases">
        <authorList>
            <person name="Gao Y.W."/>
            <person name="Fan S.T."/>
            <person name="Sun H.T."/>
            <person name="Wang Z."/>
            <person name="Gao X.L."/>
            <person name="Li Y.G."/>
            <person name="Wang T.C."/>
            <person name="Zhang K."/>
            <person name="Xu W.W."/>
            <person name="Yu Z.J."/>
            <person name="Xia X.Z."/>
        </authorList>
    </citation>
    <scope>NUCLEOTIDE SEQUENCE</scope>
    <source>
        <strain evidence="7">FR3</strain>
    </source>
</reference>
<keyword evidence="3" id="KW-0274">FAD</keyword>
<evidence type="ECO:0000256" key="4">
    <source>
        <dbReference type="ARBA" id="ARBA00023002"/>
    </source>
</evidence>
<evidence type="ECO:0000313" key="7">
    <source>
        <dbReference type="EMBL" id="CRZ23454.1"/>
    </source>
</evidence>
<dbReference type="InterPro" id="IPR010795">
    <property type="entry name" value="Prenylcys_lyase"/>
</dbReference>
<keyword evidence="4" id="KW-0560">Oxidoreductase</keyword>
<protein>
    <submittedName>
        <fullName evidence="7">Bm13251</fullName>
    </submittedName>
</protein>
<evidence type="ECO:0000256" key="3">
    <source>
        <dbReference type="ARBA" id="ARBA00022827"/>
    </source>
</evidence>
<dbReference type="PANTHER" id="PTHR15944:SF0">
    <property type="entry name" value="PRENYLCYSTEINE LYASE DOMAIN-CONTAINING PROTEIN"/>
    <property type="match status" value="1"/>
</dbReference>
<comment type="cofactor">
    <cofactor evidence="1">
        <name>FAD</name>
        <dbReference type="ChEBI" id="CHEBI:57692"/>
    </cofactor>
</comment>